<organism evidence="1">
    <name type="scientific">marine metagenome</name>
    <dbReference type="NCBI Taxonomy" id="408172"/>
    <lineage>
        <taxon>unclassified sequences</taxon>
        <taxon>metagenomes</taxon>
        <taxon>ecological metagenomes</taxon>
    </lineage>
</organism>
<proteinExistence type="predicted"/>
<gene>
    <name evidence="1" type="ORF">METZ01_LOCUS517652</name>
</gene>
<accession>A0A383F8R6</accession>
<sequence>MLKKISMLIALFAFLSVTASYAAILLEEDF</sequence>
<evidence type="ECO:0000313" key="1">
    <source>
        <dbReference type="EMBL" id="SVE64798.1"/>
    </source>
</evidence>
<protein>
    <submittedName>
        <fullName evidence="1">Uncharacterized protein</fullName>
    </submittedName>
</protein>
<reference evidence="1" key="1">
    <citation type="submission" date="2018-05" db="EMBL/GenBank/DDBJ databases">
        <authorList>
            <person name="Lanie J.A."/>
            <person name="Ng W.-L."/>
            <person name="Kazmierczak K.M."/>
            <person name="Andrzejewski T.M."/>
            <person name="Davidsen T.M."/>
            <person name="Wayne K.J."/>
            <person name="Tettelin H."/>
            <person name="Glass J.I."/>
            <person name="Rusch D."/>
            <person name="Podicherti R."/>
            <person name="Tsui H.-C.T."/>
            <person name="Winkler M.E."/>
        </authorList>
    </citation>
    <scope>NUCLEOTIDE SEQUENCE</scope>
</reference>
<name>A0A383F8R6_9ZZZZ</name>
<dbReference type="EMBL" id="UINC01232016">
    <property type="protein sequence ID" value="SVE64798.1"/>
    <property type="molecule type" value="Genomic_DNA"/>
</dbReference>
<feature type="non-terminal residue" evidence="1">
    <location>
        <position position="30"/>
    </location>
</feature>
<dbReference type="AlphaFoldDB" id="A0A383F8R6"/>